<dbReference type="PANTHER" id="PTHR44337">
    <property type="entry name" value="CARCINOEMBRYONIC ANTIGEN-RELATED CELL ADHESION MOLECULE 8"/>
    <property type="match status" value="1"/>
</dbReference>
<feature type="compositionally biased region" description="Polar residues" evidence="5">
    <location>
        <begin position="477"/>
        <end position="489"/>
    </location>
</feature>
<protein>
    <recommendedName>
        <fullName evidence="8">Ig-like domain-containing protein</fullName>
    </recommendedName>
</protein>
<dbReference type="PANTHER" id="PTHR44337:SF8">
    <property type="entry name" value="IMMUNOGLOBULIN SUBTYPE DOMAIN-CONTAINING PROTEIN"/>
    <property type="match status" value="1"/>
</dbReference>
<reference evidence="9 10" key="1">
    <citation type="submission" date="2024-09" db="EMBL/GenBank/DDBJ databases">
        <title>A chromosome-level genome assembly of Gray's grenadier anchovy, Coilia grayii.</title>
        <authorList>
            <person name="Fu Z."/>
        </authorList>
    </citation>
    <scope>NUCLEOTIDE SEQUENCE [LARGE SCALE GENOMIC DNA]</scope>
    <source>
        <strain evidence="9">G4</strain>
        <tissue evidence="9">Muscle</tissue>
    </source>
</reference>
<evidence type="ECO:0000256" key="2">
    <source>
        <dbReference type="ARBA" id="ARBA00023157"/>
    </source>
</evidence>
<evidence type="ECO:0000256" key="6">
    <source>
        <dbReference type="SAM" id="Phobius"/>
    </source>
</evidence>
<organism evidence="9 10">
    <name type="scientific">Coilia grayii</name>
    <name type="common">Gray's grenadier anchovy</name>
    <dbReference type="NCBI Taxonomy" id="363190"/>
    <lineage>
        <taxon>Eukaryota</taxon>
        <taxon>Metazoa</taxon>
        <taxon>Chordata</taxon>
        <taxon>Craniata</taxon>
        <taxon>Vertebrata</taxon>
        <taxon>Euteleostomi</taxon>
        <taxon>Actinopterygii</taxon>
        <taxon>Neopterygii</taxon>
        <taxon>Teleostei</taxon>
        <taxon>Clupei</taxon>
        <taxon>Clupeiformes</taxon>
        <taxon>Clupeoidei</taxon>
        <taxon>Engraulidae</taxon>
        <taxon>Coilinae</taxon>
        <taxon>Coilia</taxon>
    </lineage>
</organism>
<feature type="transmembrane region" description="Helical" evidence="6">
    <location>
        <begin position="447"/>
        <end position="468"/>
    </location>
</feature>
<dbReference type="InterPro" id="IPR052598">
    <property type="entry name" value="IgSF_CEA-related"/>
</dbReference>
<dbReference type="Proteomes" id="UP001591681">
    <property type="component" value="Unassembled WGS sequence"/>
</dbReference>
<accession>A0ABD1JHL9</accession>
<dbReference type="InterPro" id="IPR007110">
    <property type="entry name" value="Ig-like_dom"/>
</dbReference>
<evidence type="ECO:0000313" key="9">
    <source>
        <dbReference type="EMBL" id="KAL2086140.1"/>
    </source>
</evidence>
<keyword evidence="6" id="KW-0472">Membrane</keyword>
<dbReference type="InterPro" id="IPR036179">
    <property type="entry name" value="Ig-like_dom_sf"/>
</dbReference>
<keyword evidence="6" id="KW-1133">Transmembrane helix</keyword>
<feature type="signal peptide" evidence="7">
    <location>
        <begin position="1"/>
        <end position="21"/>
    </location>
</feature>
<keyword evidence="6" id="KW-0812">Transmembrane</keyword>
<dbReference type="AlphaFoldDB" id="A0ABD1JHL9"/>
<evidence type="ECO:0000256" key="5">
    <source>
        <dbReference type="SAM" id="MobiDB-lite"/>
    </source>
</evidence>
<keyword evidence="3" id="KW-0325">Glycoprotein</keyword>
<comment type="caution">
    <text evidence="9">The sequence shown here is derived from an EMBL/GenBank/DDBJ whole genome shotgun (WGS) entry which is preliminary data.</text>
</comment>
<evidence type="ECO:0000256" key="1">
    <source>
        <dbReference type="ARBA" id="ARBA00022729"/>
    </source>
</evidence>
<feature type="region of interest" description="Disordered" evidence="5">
    <location>
        <begin position="476"/>
        <end position="505"/>
    </location>
</feature>
<evidence type="ECO:0000256" key="4">
    <source>
        <dbReference type="ARBA" id="ARBA00023319"/>
    </source>
</evidence>
<dbReference type="Gene3D" id="2.60.40.10">
    <property type="entry name" value="Immunoglobulins"/>
    <property type="match status" value="2"/>
</dbReference>
<dbReference type="CDD" id="cd00096">
    <property type="entry name" value="Ig"/>
    <property type="match status" value="1"/>
</dbReference>
<feature type="chain" id="PRO_5044749712" description="Ig-like domain-containing protein" evidence="7">
    <location>
        <begin position="22"/>
        <end position="505"/>
    </location>
</feature>
<dbReference type="SMART" id="SM00409">
    <property type="entry name" value="IG"/>
    <property type="match status" value="2"/>
</dbReference>
<evidence type="ECO:0000259" key="8">
    <source>
        <dbReference type="PROSITE" id="PS50835"/>
    </source>
</evidence>
<keyword evidence="4" id="KW-0393">Immunoglobulin domain</keyword>
<evidence type="ECO:0000256" key="7">
    <source>
        <dbReference type="SAM" id="SignalP"/>
    </source>
</evidence>
<proteinExistence type="predicted"/>
<dbReference type="SUPFAM" id="SSF48726">
    <property type="entry name" value="Immunoglobulin"/>
    <property type="match status" value="2"/>
</dbReference>
<feature type="compositionally biased region" description="Acidic residues" evidence="5">
    <location>
        <begin position="490"/>
        <end position="505"/>
    </location>
</feature>
<feature type="domain" description="Ig-like" evidence="8">
    <location>
        <begin position="229"/>
        <end position="304"/>
    </location>
</feature>
<gene>
    <name evidence="9" type="ORF">ACEWY4_017199</name>
</gene>
<keyword evidence="2" id="KW-1015">Disulfide bond</keyword>
<dbReference type="PROSITE" id="PS50835">
    <property type="entry name" value="IG_LIKE"/>
    <property type="match status" value="1"/>
</dbReference>
<evidence type="ECO:0000313" key="10">
    <source>
        <dbReference type="Proteomes" id="UP001591681"/>
    </source>
</evidence>
<sequence length="505" mass="56794">MERAECMRAFLLLVLITGAHLSPDPKIIFGTKGGRAEFGYFTEIDDCVLYRIHEDGDLLLVNCSQPDSPQPDGYNITCPGKMFSSFILNNLTLSQSGDYRAEKWRGTNSRIKTTMYRLIVCADGDVDLPEEHDITRVADHSAVLCEFNSTLGNGSSLQLYRYINDHPLLVLDTNSSLEDPTSRLKFDLNDSVVIMSEIRNFQERFRISCLMWRGAQCQSVRYRFLELSPKVVFAYEEENVTLPCTSSDFPGQLSWFTPTGLVSISINQTHPQEVMYMLNGSQSGDYSLIIPSVSKRHTGGYECTDVNVMGDTIRRIILFICTKFSAVNVMFSHDESVVMDTNVNESGSMMWVQWYHQKGLHPLMLITQSYDNVVSHQIGISDVRMPEDLMGRVTASSFSTSVNISNLTAEDSGVYTWRVIMSDTREAVCYEGSFRLVYRGPFGVHSLVYRAPVLGCMLLGLVAAVIWVKLRSRKAEQTSGHQSREGQQSGDEDLYDDVEVAEDSV</sequence>
<keyword evidence="1 7" id="KW-0732">Signal</keyword>
<dbReference type="InterPro" id="IPR013783">
    <property type="entry name" value="Ig-like_fold"/>
</dbReference>
<dbReference type="InterPro" id="IPR003599">
    <property type="entry name" value="Ig_sub"/>
</dbReference>
<dbReference type="EMBL" id="JBHFQA010000015">
    <property type="protein sequence ID" value="KAL2086140.1"/>
    <property type="molecule type" value="Genomic_DNA"/>
</dbReference>
<name>A0ABD1JHL9_9TELE</name>
<keyword evidence="10" id="KW-1185">Reference proteome</keyword>
<evidence type="ECO:0000256" key="3">
    <source>
        <dbReference type="ARBA" id="ARBA00023180"/>
    </source>
</evidence>